<evidence type="ECO:0000256" key="1">
    <source>
        <dbReference type="SAM" id="SignalP"/>
    </source>
</evidence>
<reference evidence="2 3" key="1">
    <citation type="journal article" date="2013" name="Nat. Genet.">
        <title>The high-quality draft genome of peach (Prunus persica) identifies unique patterns of genetic diversity, domestication and genome evolution.</title>
        <authorList>
            <consortium name="International Peach Genome Initiative"/>
            <person name="Verde I."/>
            <person name="Abbott A.G."/>
            <person name="Scalabrin S."/>
            <person name="Jung S."/>
            <person name="Shu S."/>
            <person name="Marroni F."/>
            <person name="Zhebentyayeva T."/>
            <person name="Dettori M.T."/>
            <person name="Grimwood J."/>
            <person name="Cattonaro F."/>
            <person name="Zuccolo A."/>
            <person name="Rossini L."/>
            <person name="Jenkins J."/>
            <person name="Vendramin E."/>
            <person name="Meisel L.A."/>
            <person name="Decroocq V."/>
            <person name="Sosinski B."/>
            <person name="Prochnik S."/>
            <person name="Mitros T."/>
            <person name="Policriti A."/>
            <person name="Cipriani G."/>
            <person name="Dondini L."/>
            <person name="Ficklin S."/>
            <person name="Goodstein D.M."/>
            <person name="Xuan P."/>
            <person name="Del Fabbro C."/>
            <person name="Aramini V."/>
            <person name="Copetti D."/>
            <person name="Gonzalez S."/>
            <person name="Horner D.S."/>
            <person name="Falchi R."/>
            <person name="Lucas S."/>
            <person name="Mica E."/>
            <person name="Maldonado J."/>
            <person name="Lazzari B."/>
            <person name="Bielenberg D."/>
            <person name="Pirona R."/>
            <person name="Miculan M."/>
            <person name="Barakat A."/>
            <person name="Testolin R."/>
            <person name="Stella A."/>
            <person name="Tartarini S."/>
            <person name="Tonutti P."/>
            <person name="Arus P."/>
            <person name="Orellana A."/>
            <person name="Wells C."/>
            <person name="Main D."/>
            <person name="Vizzotto G."/>
            <person name="Silva H."/>
            <person name="Salamini F."/>
            <person name="Schmutz J."/>
            <person name="Morgante M."/>
            <person name="Rokhsar D.S."/>
        </authorList>
    </citation>
    <scope>NUCLEOTIDE SEQUENCE [LARGE SCALE GENOMIC DNA]</scope>
    <source>
        <strain evidence="3">cv. Nemared</strain>
    </source>
</reference>
<accession>A0A251PZS3</accession>
<evidence type="ECO:0000313" key="2">
    <source>
        <dbReference type="EMBL" id="ONI17069.1"/>
    </source>
</evidence>
<organism evidence="2 3">
    <name type="scientific">Prunus persica</name>
    <name type="common">Peach</name>
    <name type="synonym">Amygdalus persica</name>
    <dbReference type="NCBI Taxonomy" id="3760"/>
    <lineage>
        <taxon>Eukaryota</taxon>
        <taxon>Viridiplantae</taxon>
        <taxon>Streptophyta</taxon>
        <taxon>Embryophyta</taxon>
        <taxon>Tracheophyta</taxon>
        <taxon>Spermatophyta</taxon>
        <taxon>Magnoliopsida</taxon>
        <taxon>eudicotyledons</taxon>
        <taxon>Gunneridae</taxon>
        <taxon>Pentapetalae</taxon>
        <taxon>rosids</taxon>
        <taxon>fabids</taxon>
        <taxon>Rosales</taxon>
        <taxon>Rosaceae</taxon>
        <taxon>Amygdaloideae</taxon>
        <taxon>Amygdaleae</taxon>
        <taxon>Prunus</taxon>
    </lineage>
</organism>
<dbReference type="Gramene" id="ONI17069">
    <property type="protein sequence ID" value="ONI17069"/>
    <property type="gene ID" value="PRUPE_3G136300"/>
</dbReference>
<dbReference type="EMBL" id="CM007653">
    <property type="protein sequence ID" value="ONI17069.1"/>
    <property type="molecule type" value="Genomic_DNA"/>
</dbReference>
<dbReference type="AlphaFoldDB" id="A0A251PZS3"/>
<evidence type="ECO:0000313" key="3">
    <source>
        <dbReference type="Proteomes" id="UP000006882"/>
    </source>
</evidence>
<evidence type="ECO:0008006" key="4">
    <source>
        <dbReference type="Google" id="ProtNLM"/>
    </source>
</evidence>
<sequence length="106" mass="11951">MSLPLATAWQCLCFAMAKACWCFVKGELASWLFLDDVQGFRMAKTWCFLAEGKLAFASLPPFPLGNRCLPFIGAGSSWKLRKIGFLTQEDEALVPMALIEFDWLYC</sequence>
<dbReference type="Proteomes" id="UP000006882">
    <property type="component" value="Chromosome G3"/>
</dbReference>
<feature type="signal peptide" evidence="1">
    <location>
        <begin position="1"/>
        <end position="19"/>
    </location>
</feature>
<keyword evidence="1" id="KW-0732">Signal</keyword>
<gene>
    <name evidence="2" type="ORF">PRUPE_3G136300</name>
</gene>
<name>A0A251PZS3_PRUPE</name>
<protein>
    <recommendedName>
        <fullName evidence="4">Secreted protein</fullName>
    </recommendedName>
</protein>
<feature type="chain" id="PRO_5012535555" description="Secreted protein" evidence="1">
    <location>
        <begin position="20"/>
        <end position="106"/>
    </location>
</feature>
<proteinExistence type="predicted"/>
<keyword evidence="3" id="KW-1185">Reference proteome</keyword>